<feature type="signal peptide" evidence="3">
    <location>
        <begin position="1"/>
        <end position="31"/>
    </location>
</feature>
<organism evidence="4 5">
    <name type="scientific">Spirilliplanes yamanashiensis</name>
    <dbReference type="NCBI Taxonomy" id="42233"/>
    <lineage>
        <taxon>Bacteria</taxon>
        <taxon>Bacillati</taxon>
        <taxon>Actinomycetota</taxon>
        <taxon>Actinomycetes</taxon>
        <taxon>Micromonosporales</taxon>
        <taxon>Micromonosporaceae</taxon>
        <taxon>Spirilliplanes</taxon>
    </lineage>
</organism>
<keyword evidence="2" id="KW-0812">Transmembrane</keyword>
<protein>
    <submittedName>
        <fullName evidence="4">Uncharacterized protein</fullName>
    </submittedName>
</protein>
<sequence length="262" mass="26906">MPRTTAAARCLLAALLGAGVAVALPAAAAQAAPGFDVQITESPGRFVAGAGPSTVTAVASTDRGGGCQKVRWSLVLRVAGVALDQVRVDRIEEDGSFPLAVQSGGDTARLTDRALDPGELCRGSTVTARYQVSFDSAATDGEVTLQAEAYSRNARLLEQSAVTRDVVGEGDPSPSPEPEESGEPGDEPSDEPEEDAAAEPDPTASAPGGLAAVQTSNGSRSTNLLGVGLIVGAVLIFIGVGILMRMQLKRRRQPEAPWHPAL</sequence>
<feature type="chain" id="PRO_5035298835" evidence="3">
    <location>
        <begin position="32"/>
        <end position="262"/>
    </location>
</feature>
<evidence type="ECO:0000313" key="5">
    <source>
        <dbReference type="Proteomes" id="UP000652013"/>
    </source>
</evidence>
<feature type="compositionally biased region" description="Acidic residues" evidence="1">
    <location>
        <begin position="177"/>
        <end position="198"/>
    </location>
</feature>
<keyword evidence="5" id="KW-1185">Reference proteome</keyword>
<proteinExistence type="predicted"/>
<gene>
    <name evidence="4" type="ORF">Sya03_38650</name>
</gene>
<feature type="region of interest" description="Disordered" evidence="1">
    <location>
        <begin position="161"/>
        <end position="217"/>
    </location>
</feature>
<keyword evidence="2" id="KW-0472">Membrane</keyword>
<comment type="caution">
    <text evidence="4">The sequence shown here is derived from an EMBL/GenBank/DDBJ whole genome shotgun (WGS) entry which is preliminary data.</text>
</comment>
<evidence type="ECO:0000256" key="1">
    <source>
        <dbReference type="SAM" id="MobiDB-lite"/>
    </source>
</evidence>
<feature type="transmembrane region" description="Helical" evidence="2">
    <location>
        <begin position="224"/>
        <end position="244"/>
    </location>
</feature>
<accession>A0A8J4DKP0</accession>
<dbReference type="EMBL" id="BOOY01000028">
    <property type="protein sequence ID" value="GIJ04513.1"/>
    <property type="molecule type" value="Genomic_DNA"/>
</dbReference>
<dbReference type="AlphaFoldDB" id="A0A8J4DKP0"/>
<name>A0A8J4DKP0_9ACTN</name>
<evidence type="ECO:0000256" key="2">
    <source>
        <dbReference type="SAM" id="Phobius"/>
    </source>
</evidence>
<keyword evidence="3" id="KW-0732">Signal</keyword>
<keyword evidence="2" id="KW-1133">Transmembrane helix</keyword>
<dbReference type="RefSeq" id="WP_203939751.1">
    <property type="nucleotide sequence ID" value="NZ_BAAAGJ010000005.1"/>
</dbReference>
<dbReference type="Proteomes" id="UP000652013">
    <property type="component" value="Unassembled WGS sequence"/>
</dbReference>
<reference evidence="4" key="1">
    <citation type="submission" date="2021-01" db="EMBL/GenBank/DDBJ databases">
        <title>Whole genome shotgun sequence of Spirilliplanes yamanashiensis NBRC 15828.</title>
        <authorList>
            <person name="Komaki H."/>
            <person name="Tamura T."/>
        </authorList>
    </citation>
    <scope>NUCLEOTIDE SEQUENCE</scope>
    <source>
        <strain evidence="4">NBRC 15828</strain>
    </source>
</reference>
<evidence type="ECO:0000313" key="4">
    <source>
        <dbReference type="EMBL" id="GIJ04513.1"/>
    </source>
</evidence>
<evidence type="ECO:0000256" key="3">
    <source>
        <dbReference type="SAM" id="SignalP"/>
    </source>
</evidence>